<gene>
    <name evidence="1" type="ORF">ACEN37_00760</name>
    <name evidence="2" type="ORF">FEZ48_00845</name>
</gene>
<keyword evidence="4" id="KW-1185">Reference proteome</keyword>
<reference evidence="1 4" key="2">
    <citation type="submission" date="2024-08" db="EMBL/GenBank/DDBJ databases">
        <authorList>
            <person name="Arias E."/>
        </authorList>
    </citation>
    <scope>NUCLEOTIDE SEQUENCE [LARGE SCALE GENOMIC DNA]</scope>
    <source>
        <strain evidence="1 4">FAM 24106</strain>
    </source>
</reference>
<accession>A0A5R9C7Q6</accession>
<dbReference type="RefSeq" id="WP_138470459.1">
    <property type="nucleotide sequence ID" value="NZ_JBGQQI010000001.1"/>
</dbReference>
<evidence type="ECO:0000313" key="2">
    <source>
        <dbReference type="EMBL" id="TLQ09331.1"/>
    </source>
</evidence>
<proteinExistence type="predicted"/>
<evidence type="ECO:0000313" key="4">
    <source>
        <dbReference type="Proteomes" id="UP001625374"/>
    </source>
</evidence>
<dbReference type="EMBL" id="JBGQQK010000001">
    <property type="protein sequence ID" value="MFL2101775.1"/>
    <property type="molecule type" value="Genomic_DNA"/>
</dbReference>
<comment type="caution">
    <text evidence="2">The sequence shown here is derived from an EMBL/GenBank/DDBJ whole genome shotgun (WGS) entry which is preliminary data.</text>
</comment>
<evidence type="ECO:0000313" key="3">
    <source>
        <dbReference type="Proteomes" id="UP000307201"/>
    </source>
</evidence>
<evidence type="ECO:0000313" key="1">
    <source>
        <dbReference type="EMBL" id="MFL2101775.1"/>
    </source>
</evidence>
<protein>
    <submittedName>
        <fullName evidence="2">Uncharacterized protein</fullName>
    </submittedName>
</protein>
<dbReference type="Proteomes" id="UP001625374">
    <property type="component" value="Unassembled WGS sequence"/>
</dbReference>
<dbReference type="AlphaFoldDB" id="A0A5R9C7Q6"/>
<sequence>MRFNWNKESAILLILSLFILIGGSYYGYQLLVQPARETANSSSRILSNQDTLLKQVDSLNLSQQSLLNQLDTLNASLPVTNNSSKWLANIKKLADNNNLVIYLFNAVESTSDNEEIENVETHSYQLEVEYENVNELDKFVKEIYELTQKTDITSISYETGQNLSFKATIFLNTYNQTSDLTE</sequence>
<dbReference type="STRING" id="191770.SAMN04488013_103150"/>
<dbReference type="EMBL" id="VBTE01000002">
    <property type="protein sequence ID" value="TLQ09331.1"/>
    <property type="molecule type" value="Genomic_DNA"/>
</dbReference>
<dbReference type="Proteomes" id="UP000307201">
    <property type="component" value="Unassembled WGS sequence"/>
</dbReference>
<reference evidence="2 3" key="1">
    <citation type="submission" date="2019-05" db="EMBL/GenBank/DDBJ databases">
        <title>The metagenome of a microbial culture collection derived from dairy environment covers the genomic content of the human microbiome.</title>
        <authorList>
            <person name="Roder T."/>
            <person name="Wuthrich D."/>
            <person name="Sattari Z."/>
            <person name="Von Ah U."/>
            <person name="Bar C."/>
            <person name="Ronchi F."/>
            <person name="Macpherson A.J."/>
            <person name="Ganal-Vonarburg S.C."/>
            <person name="Bruggmann R."/>
            <person name="Vergeres G."/>
        </authorList>
    </citation>
    <scope>NUCLEOTIDE SEQUENCE [LARGE SCALE GENOMIC DNA]</scope>
    <source>
        <strain evidence="2 3">FAM 24235</strain>
    </source>
</reference>
<name>A0A5R9C7Q6_9LACT</name>
<organism evidence="2 3">
    <name type="scientific">Marinilactibacillus psychrotolerans</name>
    <dbReference type="NCBI Taxonomy" id="191770"/>
    <lineage>
        <taxon>Bacteria</taxon>
        <taxon>Bacillati</taxon>
        <taxon>Bacillota</taxon>
        <taxon>Bacilli</taxon>
        <taxon>Lactobacillales</taxon>
        <taxon>Carnobacteriaceae</taxon>
        <taxon>Marinilactibacillus</taxon>
    </lineage>
</organism>